<dbReference type="OrthoDB" id="543227at2759"/>
<accession>A0A9D4U8M6</accession>
<feature type="compositionally biased region" description="Basic and acidic residues" evidence="2">
    <location>
        <begin position="192"/>
        <end position="210"/>
    </location>
</feature>
<dbReference type="AlphaFoldDB" id="A0A9D4U8M6"/>
<evidence type="ECO:0000313" key="4">
    <source>
        <dbReference type="Proteomes" id="UP000886520"/>
    </source>
</evidence>
<organism evidence="3 4">
    <name type="scientific">Adiantum capillus-veneris</name>
    <name type="common">Maidenhair fern</name>
    <dbReference type="NCBI Taxonomy" id="13818"/>
    <lineage>
        <taxon>Eukaryota</taxon>
        <taxon>Viridiplantae</taxon>
        <taxon>Streptophyta</taxon>
        <taxon>Embryophyta</taxon>
        <taxon>Tracheophyta</taxon>
        <taxon>Polypodiopsida</taxon>
        <taxon>Polypodiidae</taxon>
        <taxon>Polypodiales</taxon>
        <taxon>Pteridineae</taxon>
        <taxon>Pteridaceae</taxon>
        <taxon>Vittarioideae</taxon>
        <taxon>Adiantum</taxon>
    </lineage>
</organism>
<keyword evidence="4" id="KW-1185">Reference proteome</keyword>
<dbReference type="EMBL" id="JABFUD020000021">
    <property type="protein sequence ID" value="KAI5063018.1"/>
    <property type="molecule type" value="Genomic_DNA"/>
</dbReference>
<evidence type="ECO:0008006" key="5">
    <source>
        <dbReference type="Google" id="ProtNLM"/>
    </source>
</evidence>
<dbReference type="InterPro" id="IPR007033">
    <property type="entry name" value="GORAB"/>
</dbReference>
<dbReference type="Pfam" id="PF04949">
    <property type="entry name" value="Transcrip_act"/>
    <property type="match status" value="1"/>
</dbReference>
<dbReference type="PANTHER" id="PTHR35315">
    <property type="entry name" value="ACI13"/>
    <property type="match status" value="1"/>
</dbReference>
<comment type="caution">
    <text evidence="3">The sequence shown here is derived from an EMBL/GenBank/DDBJ whole genome shotgun (WGS) entry which is preliminary data.</text>
</comment>
<proteinExistence type="predicted"/>
<evidence type="ECO:0000256" key="1">
    <source>
        <dbReference type="SAM" id="Coils"/>
    </source>
</evidence>
<feature type="compositionally biased region" description="Basic and acidic residues" evidence="2">
    <location>
        <begin position="169"/>
        <end position="184"/>
    </location>
</feature>
<feature type="compositionally biased region" description="Polar residues" evidence="2">
    <location>
        <begin position="254"/>
        <end position="263"/>
    </location>
</feature>
<reference evidence="3" key="1">
    <citation type="submission" date="2021-01" db="EMBL/GenBank/DDBJ databases">
        <title>Adiantum capillus-veneris genome.</title>
        <authorList>
            <person name="Fang Y."/>
            <person name="Liao Q."/>
        </authorList>
    </citation>
    <scope>NUCLEOTIDE SEQUENCE</scope>
    <source>
        <strain evidence="3">H3</strain>
        <tissue evidence="3">Leaf</tissue>
    </source>
</reference>
<evidence type="ECO:0000313" key="3">
    <source>
        <dbReference type="EMBL" id="KAI5063018.1"/>
    </source>
</evidence>
<evidence type="ECO:0000256" key="2">
    <source>
        <dbReference type="SAM" id="MobiDB-lite"/>
    </source>
</evidence>
<feature type="compositionally biased region" description="Polar residues" evidence="2">
    <location>
        <begin position="222"/>
        <end position="239"/>
    </location>
</feature>
<protein>
    <recommendedName>
        <fullName evidence="5">RAB6-interacting golgin</fullName>
    </recommendedName>
</protein>
<dbReference type="Proteomes" id="UP000886520">
    <property type="component" value="Chromosome 21"/>
</dbReference>
<feature type="region of interest" description="Disordered" evidence="2">
    <location>
        <begin position="149"/>
        <end position="277"/>
    </location>
</feature>
<keyword evidence="1" id="KW-0175">Coiled coil</keyword>
<gene>
    <name evidence="3" type="ORF">GOP47_0021565</name>
</gene>
<dbReference type="PANTHER" id="PTHR35315:SF1">
    <property type="entry name" value="RAB6-INTERACTING GOLGIN"/>
    <property type="match status" value="1"/>
</dbReference>
<sequence>MASFTHLVPQLGPDGIAMEHPAIAYTEKVLEEKELELKRYIQDNYSKIRNVEKELASLAFEIKLTAGPKKAALEHLRKKIELSAEKIKVAKQREEQAKKVWEAAAKALKDEEENKQKLCEDLNRLVQESAASQYSRLEELKKKLEALNPEVTGGGSLSNGKESLAVSLHPKDQSQQEFPKEDSNLKSAAMEKSSKISDEEASRPVAERVLARSVPPDGEKPSTAQQVIQGESRNRNNVGRPTRGRSGPLKGQLAQKTKANSWTGAGFDVDDRSEANN</sequence>
<feature type="coiled-coil region" evidence="1">
    <location>
        <begin position="73"/>
        <end position="147"/>
    </location>
</feature>
<name>A0A9D4U8M6_ADICA</name>